<dbReference type="AlphaFoldDB" id="A0A5M7CAB4"/>
<reference evidence="1 2" key="1">
    <citation type="submission" date="2019-09" db="EMBL/GenBank/DDBJ databases">
        <title>Draft genome sequence of the thermophilic Saccharopolyspora hirsuta VKM Ac-666T.</title>
        <authorList>
            <person name="Lobastova T.G."/>
            <person name="Fokina V."/>
            <person name="Bragin E.Y."/>
            <person name="Shtratnikova V.Y."/>
            <person name="Starodumova I.P."/>
            <person name="Tarlachkov S.V."/>
            <person name="Donova M.V."/>
        </authorList>
    </citation>
    <scope>NUCLEOTIDE SEQUENCE [LARGE SCALE GENOMIC DNA]</scope>
    <source>
        <strain evidence="1 2">VKM Ac-666</strain>
    </source>
</reference>
<accession>A0A5M7CAB4</accession>
<dbReference type="SUPFAM" id="SSF63380">
    <property type="entry name" value="Riboflavin synthase domain-like"/>
    <property type="match status" value="1"/>
</dbReference>
<dbReference type="RefSeq" id="WP_150064846.1">
    <property type="nucleotide sequence ID" value="NZ_JBEPDJ010000017.1"/>
</dbReference>
<evidence type="ECO:0000313" key="2">
    <source>
        <dbReference type="Proteomes" id="UP000323946"/>
    </source>
</evidence>
<comment type="caution">
    <text evidence="1">The sequence shown here is derived from an EMBL/GenBank/DDBJ whole genome shotgun (WGS) entry which is preliminary data.</text>
</comment>
<dbReference type="EMBL" id="VWPH01000001">
    <property type="protein sequence ID" value="KAA5838340.1"/>
    <property type="molecule type" value="Genomic_DNA"/>
</dbReference>
<sequence length="65" mass="7131">MPGEVWRTLVVRRRVQESPDTVSFVLETPDGAPIPAAQPGQYVSVAVRLVDGARQIRSRPWSSSA</sequence>
<evidence type="ECO:0000313" key="1">
    <source>
        <dbReference type="EMBL" id="KAA5838340.1"/>
    </source>
</evidence>
<evidence type="ECO:0008006" key="3">
    <source>
        <dbReference type="Google" id="ProtNLM"/>
    </source>
</evidence>
<dbReference type="SMR" id="A0A5M7CAB4"/>
<dbReference type="Proteomes" id="UP000323946">
    <property type="component" value="Unassembled WGS sequence"/>
</dbReference>
<organism evidence="1 2">
    <name type="scientific">Saccharopolyspora hirsuta</name>
    <dbReference type="NCBI Taxonomy" id="1837"/>
    <lineage>
        <taxon>Bacteria</taxon>
        <taxon>Bacillati</taxon>
        <taxon>Actinomycetota</taxon>
        <taxon>Actinomycetes</taxon>
        <taxon>Pseudonocardiales</taxon>
        <taxon>Pseudonocardiaceae</taxon>
        <taxon>Saccharopolyspora</taxon>
    </lineage>
</organism>
<keyword evidence="2" id="KW-1185">Reference proteome</keyword>
<proteinExistence type="predicted"/>
<dbReference type="Gene3D" id="2.40.30.10">
    <property type="entry name" value="Translation factors"/>
    <property type="match status" value="1"/>
</dbReference>
<protein>
    <recommendedName>
        <fullName evidence="3">FAD-binding FR-type domain-containing protein</fullName>
    </recommendedName>
</protein>
<dbReference type="InterPro" id="IPR017938">
    <property type="entry name" value="Riboflavin_synthase-like_b-brl"/>
</dbReference>
<name>A0A5M7CAB4_SACHI</name>
<dbReference type="OrthoDB" id="9801223at2"/>
<gene>
    <name evidence="1" type="ORF">F1721_02575</name>
</gene>